<dbReference type="GO" id="GO:0003729">
    <property type="term" value="F:mRNA binding"/>
    <property type="evidence" value="ECO:0007669"/>
    <property type="project" value="InterPro"/>
</dbReference>
<dbReference type="PANTHER" id="PTHR31447:SF5">
    <property type="entry name" value="FE2OG DIOXYGENASE DOMAIN-CONTAINING PROTEIN"/>
    <property type="match status" value="1"/>
</dbReference>
<organism evidence="4 5">
    <name type="scientific">Juglans regia</name>
    <name type="common">English walnut</name>
    <dbReference type="NCBI Taxonomy" id="51240"/>
    <lineage>
        <taxon>Eukaryota</taxon>
        <taxon>Viridiplantae</taxon>
        <taxon>Streptophyta</taxon>
        <taxon>Embryophyta</taxon>
        <taxon>Tracheophyta</taxon>
        <taxon>Spermatophyta</taxon>
        <taxon>Magnoliopsida</taxon>
        <taxon>eudicotyledons</taxon>
        <taxon>Gunneridae</taxon>
        <taxon>Pentapetalae</taxon>
        <taxon>rosids</taxon>
        <taxon>fabids</taxon>
        <taxon>Fagales</taxon>
        <taxon>Juglandaceae</taxon>
        <taxon>Juglans</taxon>
    </lineage>
</organism>
<dbReference type="InterPro" id="IPR037151">
    <property type="entry name" value="AlkB-like_sf"/>
</dbReference>
<evidence type="ECO:0000259" key="3">
    <source>
        <dbReference type="PROSITE" id="PS51471"/>
    </source>
</evidence>
<dbReference type="Proteomes" id="UP000235220">
    <property type="component" value="Chromosome 11"/>
</dbReference>
<dbReference type="GO" id="GO:0032451">
    <property type="term" value="F:demethylase activity"/>
    <property type="evidence" value="ECO:0007669"/>
    <property type="project" value="InterPro"/>
</dbReference>
<dbReference type="PANTHER" id="PTHR31447">
    <property type="entry name" value="HYDROXYPROLINE-RICH GLYCOPROTEIN FAMILY PROTEIN-RELATED"/>
    <property type="match status" value="1"/>
</dbReference>
<dbReference type="KEGG" id="jre:108992018"/>
<protein>
    <submittedName>
        <fullName evidence="5">RNA demethylase ALKBH9B-like</fullName>
    </submittedName>
</protein>
<dbReference type="InParanoid" id="A0A2I4ERG3"/>
<evidence type="ECO:0000256" key="2">
    <source>
        <dbReference type="SAM" id="MobiDB-lite"/>
    </source>
</evidence>
<dbReference type="Pfam" id="PF13532">
    <property type="entry name" value="2OG-FeII_Oxy_2"/>
    <property type="match status" value="1"/>
</dbReference>
<dbReference type="InterPro" id="IPR044842">
    <property type="entry name" value="ALKBH9B/ALKBH10B-like"/>
</dbReference>
<evidence type="ECO:0000256" key="1">
    <source>
        <dbReference type="ARBA" id="ARBA00007879"/>
    </source>
</evidence>
<dbReference type="PROSITE" id="PS51471">
    <property type="entry name" value="FE2OG_OXY"/>
    <property type="match status" value="1"/>
</dbReference>
<dbReference type="SUPFAM" id="SSF51197">
    <property type="entry name" value="Clavaminate synthase-like"/>
    <property type="match status" value="1"/>
</dbReference>
<feature type="domain" description="Fe2OG dioxygenase" evidence="3">
    <location>
        <begin position="352"/>
        <end position="449"/>
    </location>
</feature>
<comment type="similarity">
    <text evidence="1">Belongs to the alkB family.</text>
</comment>
<dbReference type="Gene3D" id="2.60.120.590">
    <property type="entry name" value="Alpha-ketoglutarate-dependent dioxygenase AlkB-like"/>
    <property type="match status" value="1"/>
</dbReference>
<evidence type="ECO:0000313" key="5">
    <source>
        <dbReference type="RefSeq" id="XP_018821995.2"/>
    </source>
</evidence>
<accession>A0A2I4ERG3</accession>
<dbReference type="GO" id="GO:0006402">
    <property type="term" value="P:mRNA catabolic process"/>
    <property type="evidence" value="ECO:0007669"/>
    <property type="project" value="InterPro"/>
</dbReference>
<feature type="compositionally biased region" description="Low complexity" evidence="2">
    <location>
        <begin position="508"/>
        <end position="523"/>
    </location>
</feature>
<dbReference type="InterPro" id="IPR027450">
    <property type="entry name" value="AlkB-like"/>
</dbReference>
<dbReference type="InterPro" id="IPR005123">
    <property type="entry name" value="Oxoglu/Fe-dep_dioxygenase_dom"/>
</dbReference>
<gene>
    <name evidence="5" type="primary">LOC108992018</name>
</gene>
<proteinExistence type="inferred from homology"/>
<feature type="region of interest" description="Disordered" evidence="2">
    <location>
        <begin position="16"/>
        <end position="35"/>
    </location>
</feature>
<reference evidence="5" key="1">
    <citation type="submission" date="2025-08" db="UniProtKB">
        <authorList>
            <consortium name="RefSeq"/>
        </authorList>
    </citation>
    <scope>IDENTIFICATION</scope>
    <source>
        <tissue evidence="5">Leaves</tissue>
    </source>
</reference>
<dbReference type="RefSeq" id="XP_018821995.2">
    <property type="nucleotide sequence ID" value="XM_018966450.2"/>
</dbReference>
<dbReference type="GeneID" id="108992018"/>
<name>A0A2I4ERG3_JUGRE</name>
<dbReference type="OrthoDB" id="271595at2759"/>
<keyword evidence="4" id="KW-1185">Reference proteome</keyword>
<dbReference type="FunCoup" id="A0A2I4ERG3">
    <property type="interactions" value="1265"/>
</dbReference>
<feature type="region of interest" description="Disordered" evidence="2">
    <location>
        <begin position="496"/>
        <end position="534"/>
    </location>
</feature>
<evidence type="ECO:0000313" key="4">
    <source>
        <dbReference type="Proteomes" id="UP000235220"/>
    </source>
</evidence>
<sequence>MSFAAHKICIALQPPRRRTTKYSSPSLPKPSRRVRSAMDDRSVLPLGPLLLNFKPSELRIASKFLTTWLPFLSRDLCQDCFQTFSDRLRSLELEISTDAGHEFSDEDFDAPVSEKTESQLGMNDYYDETSDTYSVGSWIDGANGYFDYFVPEQFMSGPPSHDRMSWANMAKEEEDVLVEEDDEEDSEAMTKRVVGVNTSTGESRISMKAIAKPPKPKLLREQRERIRLMNVKRKQDFVWSEKLKGKIVNILEGLELHTGIFSAAEQKRIADYVYKLEEMGRKGELKERTFTAPTKGKGRVTIQFGCCYNDATDKKGNPAGILHDQTVDPMPHLFKEIIKRLIRWHVLPGTCIPDSCVVNIYEEGDCMPPHVDNRDFLRPICTVSFLSECDIIFGSNLKVLGPDNFEGSVSIPLPAGSALVLNGNGANMAKHCVPPVPTARISITFRRMDDSKRPIGYVAEPDLQDIQQLPYVVDRRYRLKNCPRPEHYSMMTWRGCSEERSTSRKPRSSSCQSCRRNSLSRSRGPPYRNRSRVR</sequence>
<dbReference type="AlphaFoldDB" id="A0A2I4ERG3"/>
<dbReference type="STRING" id="51240.A0A2I4ERG3"/>